<evidence type="ECO:0000313" key="3">
    <source>
        <dbReference type="Proteomes" id="UP000054988"/>
    </source>
</evidence>
<feature type="region of interest" description="Disordered" evidence="1">
    <location>
        <begin position="1"/>
        <end position="22"/>
    </location>
</feature>
<feature type="compositionally biased region" description="Acidic residues" evidence="1">
    <location>
        <begin position="96"/>
        <end position="109"/>
    </location>
</feature>
<proteinExistence type="predicted"/>
<protein>
    <submittedName>
        <fullName evidence="2">Uncharacterized protein</fullName>
    </submittedName>
</protein>
<reference evidence="2 3" key="1">
    <citation type="submission" date="2015-12" db="EMBL/GenBank/DDBJ databases">
        <title>Draft genome sequence of Moniliophthora roreri, the causal agent of frosty pod rot of cacao.</title>
        <authorList>
            <person name="Aime M.C."/>
            <person name="Diaz-Valderrama J.R."/>
            <person name="Kijpornyongpan T."/>
            <person name="Phillips-Mora W."/>
        </authorList>
    </citation>
    <scope>NUCLEOTIDE SEQUENCE [LARGE SCALE GENOMIC DNA]</scope>
    <source>
        <strain evidence="2 3">MCA 2952</strain>
    </source>
</reference>
<feature type="region of interest" description="Disordered" evidence="1">
    <location>
        <begin position="83"/>
        <end position="136"/>
    </location>
</feature>
<gene>
    <name evidence="2" type="ORF">WG66_11668</name>
</gene>
<accession>A0A0W0FHT4</accession>
<dbReference type="EMBL" id="LATX01001983">
    <property type="protein sequence ID" value="KTB35748.1"/>
    <property type="molecule type" value="Genomic_DNA"/>
</dbReference>
<evidence type="ECO:0000256" key="1">
    <source>
        <dbReference type="SAM" id="MobiDB-lite"/>
    </source>
</evidence>
<dbReference type="AlphaFoldDB" id="A0A0W0FHT4"/>
<sequence length="136" mass="15140">MPNHNNPAARKMEGSGAQPEAYSTMEPYYSEYSRMLRVPGEKEDSINVKNMKWAESYMAKLTLAPGVVQDATVMVEMDVVSGMDERKSQHPAATDADGDIEMSLPEEIEFSSRRKRKASHESGDSDIEINAPPCKK</sequence>
<evidence type="ECO:0000313" key="2">
    <source>
        <dbReference type="EMBL" id="KTB35748.1"/>
    </source>
</evidence>
<comment type="caution">
    <text evidence="2">The sequence shown here is derived from an EMBL/GenBank/DDBJ whole genome shotgun (WGS) entry which is preliminary data.</text>
</comment>
<dbReference type="Proteomes" id="UP000054988">
    <property type="component" value="Unassembled WGS sequence"/>
</dbReference>
<name>A0A0W0FHT4_MONRR</name>
<organism evidence="2 3">
    <name type="scientific">Moniliophthora roreri</name>
    <name type="common">Frosty pod rot fungus</name>
    <name type="synonym">Monilia roreri</name>
    <dbReference type="NCBI Taxonomy" id="221103"/>
    <lineage>
        <taxon>Eukaryota</taxon>
        <taxon>Fungi</taxon>
        <taxon>Dikarya</taxon>
        <taxon>Basidiomycota</taxon>
        <taxon>Agaricomycotina</taxon>
        <taxon>Agaricomycetes</taxon>
        <taxon>Agaricomycetidae</taxon>
        <taxon>Agaricales</taxon>
        <taxon>Marasmiineae</taxon>
        <taxon>Marasmiaceae</taxon>
        <taxon>Moniliophthora</taxon>
    </lineage>
</organism>